<sequence>MGVLLEISVLLEEYDKGILYRQPCLFYARRYYLIYFPGRRVLDISRVLRWVGMHLVYLISSLRMTFSYLPRPHFRKLQFWMNVLVNIWHGLGQKVNREKSSVHFSKNFCGQPMVAILDQLRLKKLPSKAKHLGLPLLIPRAKVGVANEIKAKFLQKISGWKAKTLSQAGRTCMIKAVAGSIPSYLLSFYSMPQNWCRDIDRELKNFWWGFKAGKPRNLSLKSWHSICLPKRDGGLGIRVTKEVN</sequence>
<reference evidence="1 2" key="1">
    <citation type="journal article" date="2019" name="Plant Biotechnol. J.">
        <title>The red bayberry genome and genetic basis of sex determination.</title>
        <authorList>
            <person name="Jia H.M."/>
            <person name="Jia H.J."/>
            <person name="Cai Q.L."/>
            <person name="Wang Y."/>
            <person name="Zhao H.B."/>
            <person name="Yang W.F."/>
            <person name="Wang G.Y."/>
            <person name="Li Y.H."/>
            <person name="Zhan D.L."/>
            <person name="Shen Y.T."/>
            <person name="Niu Q.F."/>
            <person name="Chang L."/>
            <person name="Qiu J."/>
            <person name="Zhao L."/>
            <person name="Xie H.B."/>
            <person name="Fu W.Y."/>
            <person name="Jin J."/>
            <person name="Li X.W."/>
            <person name="Jiao Y."/>
            <person name="Zhou C.C."/>
            <person name="Tu T."/>
            <person name="Chai C.Y."/>
            <person name="Gao J.L."/>
            <person name="Fan L.J."/>
            <person name="van de Weg E."/>
            <person name="Wang J.Y."/>
            <person name="Gao Z.S."/>
        </authorList>
    </citation>
    <scope>NUCLEOTIDE SEQUENCE [LARGE SCALE GENOMIC DNA]</scope>
    <source>
        <tissue evidence="1">Leaves</tissue>
    </source>
</reference>
<protein>
    <submittedName>
        <fullName evidence="1">Uncharacterized protein</fullName>
    </submittedName>
</protein>
<dbReference type="AlphaFoldDB" id="A0A6A1VS98"/>
<evidence type="ECO:0000313" key="1">
    <source>
        <dbReference type="EMBL" id="KAB1215545.1"/>
    </source>
</evidence>
<dbReference type="PANTHER" id="PTHR33116:SF86">
    <property type="entry name" value="REVERSE TRANSCRIPTASE DOMAIN-CONTAINING PROTEIN"/>
    <property type="match status" value="1"/>
</dbReference>
<dbReference type="OrthoDB" id="1728428at2759"/>
<name>A0A6A1VS98_9ROSI</name>
<gene>
    <name evidence="1" type="ORF">CJ030_MR4G022228</name>
</gene>
<dbReference type="EMBL" id="RXIC02000022">
    <property type="protein sequence ID" value="KAB1215545.1"/>
    <property type="molecule type" value="Genomic_DNA"/>
</dbReference>
<evidence type="ECO:0000313" key="2">
    <source>
        <dbReference type="Proteomes" id="UP000516437"/>
    </source>
</evidence>
<organism evidence="1 2">
    <name type="scientific">Morella rubra</name>
    <name type="common">Chinese bayberry</name>
    <dbReference type="NCBI Taxonomy" id="262757"/>
    <lineage>
        <taxon>Eukaryota</taxon>
        <taxon>Viridiplantae</taxon>
        <taxon>Streptophyta</taxon>
        <taxon>Embryophyta</taxon>
        <taxon>Tracheophyta</taxon>
        <taxon>Spermatophyta</taxon>
        <taxon>Magnoliopsida</taxon>
        <taxon>eudicotyledons</taxon>
        <taxon>Gunneridae</taxon>
        <taxon>Pentapetalae</taxon>
        <taxon>rosids</taxon>
        <taxon>fabids</taxon>
        <taxon>Fagales</taxon>
        <taxon>Myricaceae</taxon>
        <taxon>Morella</taxon>
    </lineage>
</organism>
<dbReference type="PANTHER" id="PTHR33116">
    <property type="entry name" value="REVERSE TRANSCRIPTASE ZINC-BINDING DOMAIN-CONTAINING PROTEIN-RELATED-RELATED"/>
    <property type="match status" value="1"/>
</dbReference>
<dbReference type="Proteomes" id="UP000516437">
    <property type="component" value="Chromosome 4"/>
</dbReference>
<keyword evidence="2" id="KW-1185">Reference proteome</keyword>
<accession>A0A6A1VS98</accession>
<proteinExistence type="predicted"/>
<comment type="caution">
    <text evidence="1">The sequence shown here is derived from an EMBL/GenBank/DDBJ whole genome shotgun (WGS) entry which is preliminary data.</text>
</comment>